<dbReference type="EMBL" id="JXTC01000426">
    <property type="protein sequence ID" value="PON54893.1"/>
    <property type="molecule type" value="Genomic_DNA"/>
</dbReference>
<dbReference type="GO" id="GO:0007017">
    <property type="term" value="P:microtubule-based process"/>
    <property type="evidence" value="ECO:0007669"/>
    <property type="project" value="InterPro"/>
</dbReference>
<dbReference type="InterPro" id="IPR001372">
    <property type="entry name" value="Dynein_light_chain_typ-1/2"/>
</dbReference>
<dbReference type="OrthoDB" id="10033309at2759"/>
<dbReference type="Proteomes" id="UP000237000">
    <property type="component" value="Unassembled WGS sequence"/>
</dbReference>
<dbReference type="Gene3D" id="3.30.740.10">
    <property type="entry name" value="Protein Inhibitor Of Neuronal Nitric Oxide Synthase"/>
    <property type="match status" value="1"/>
</dbReference>
<comment type="caution">
    <text evidence="1">The sequence shown here is derived from an EMBL/GenBank/DDBJ whole genome shotgun (WGS) entry which is preliminary data.</text>
</comment>
<dbReference type="FunCoup" id="A0A2P5C1F1">
    <property type="interactions" value="13"/>
</dbReference>
<proteinExistence type="predicted"/>
<dbReference type="PANTHER" id="PTHR11886">
    <property type="entry name" value="DYNEIN LIGHT CHAIN"/>
    <property type="match status" value="1"/>
</dbReference>
<dbReference type="GO" id="GO:0045505">
    <property type="term" value="F:dynein intermediate chain binding"/>
    <property type="evidence" value="ECO:0007669"/>
    <property type="project" value="TreeGrafter"/>
</dbReference>
<gene>
    <name evidence="1" type="ORF">TorRG33x02_301260</name>
</gene>
<reference evidence="2" key="1">
    <citation type="submission" date="2016-06" db="EMBL/GenBank/DDBJ databases">
        <title>Parallel loss of symbiosis genes in relatives of nitrogen-fixing non-legume Parasponia.</title>
        <authorList>
            <person name="Van Velzen R."/>
            <person name="Holmer R."/>
            <person name="Bu F."/>
            <person name="Rutten L."/>
            <person name="Van Zeijl A."/>
            <person name="Liu W."/>
            <person name="Santuari L."/>
            <person name="Cao Q."/>
            <person name="Sharma T."/>
            <person name="Shen D."/>
            <person name="Roswanjaya Y."/>
            <person name="Wardhani T."/>
            <person name="Kalhor M.S."/>
            <person name="Jansen J."/>
            <person name="Van den Hoogen J."/>
            <person name="Gungor B."/>
            <person name="Hartog M."/>
            <person name="Hontelez J."/>
            <person name="Verver J."/>
            <person name="Yang W.-C."/>
            <person name="Schijlen E."/>
            <person name="Repin R."/>
            <person name="Schilthuizen M."/>
            <person name="Schranz E."/>
            <person name="Heidstra R."/>
            <person name="Miyata K."/>
            <person name="Fedorova E."/>
            <person name="Kohlen W."/>
            <person name="Bisseling T."/>
            <person name="Smit S."/>
            <person name="Geurts R."/>
        </authorList>
    </citation>
    <scope>NUCLEOTIDE SEQUENCE [LARGE SCALE GENOMIC DNA]</scope>
    <source>
        <strain evidence="2">cv. RG33-2</strain>
    </source>
</reference>
<dbReference type="AlphaFoldDB" id="A0A2P5C1F1"/>
<keyword evidence="2" id="KW-1185">Reference proteome</keyword>
<dbReference type="STRING" id="63057.A0A2P5C1F1"/>
<accession>A0A2P5C1F1</accession>
<dbReference type="FunFam" id="3.30.740.10:FF:000003">
    <property type="entry name" value="Dynein light chain"/>
    <property type="match status" value="1"/>
</dbReference>
<evidence type="ECO:0000313" key="1">
    <source>
        <dbReference type="EMBL" id="PON54893.1"/>
    </source>
</evidence>
<dbReference type="InParanoid" id="A0A2P5C1F1"/>
<organism evidence="1 2">
    <name type="scientific">Trema orientale</name>
    <name type="common">Charcoal tree</name>
    <name type="synonym">Celtis orientalis</name>
    <dbReference type="NCBI Taxonomy" id="63057"/>
    <lineage>
        <taxon>Eukaryota</taxon>
        <taxon>Viridiplantae</taxon>
        <taxon>Streptophyta</taxon>
        <taxon>Embryophyta</taxon>
        <taxon>Tracheophyta</taxon>
        <taxon>Spermatophyta</taxon>
        <taxon>Magnoliopsida</taxon>
        <taxon>eudicotyledons</taxon>
        <taxon>Gunneridae</taxon>
        <taxon>Pentapetalae</taxon>
        <taxon>rosids</taxon>
        <taxon>fabids</taxon>
        <taxon>Rosales</taxon>
        <taxon>Cannabaceae</taxon>
        <taxon>Trema</taxon>
    </lineage>
</organism>
<dbReference type="PANTHER" id="PTHR11886:SF37">
    <property type="entry name" value="DYNEIN LIGHT CHAIN"/>
    <property type="match status" value="1"/>
</dbReference>
<name>A0A2P5C1F1_TREOI</name>
<dbReference type="GO" id="GO:0005868">
    <property type="term" value="C:cytoplasmic dynein complex"/>
    <property type="evidence" value="ECO:0007669"/>
    <property type="project" value="TreeGrafter"/>
</dbReference>
<dbReference type="SMART" id="SM01375">
    <property type="entry name" value="Dynein_light"/>
    <property type="match status" value="1"/>
</dbReference>
<sequence length="213" mass="23283">MAATNEKQRKAGFMSLYNKPAAATGTYRIQLPEPKKPSSDKNYISRSWLSMRKPKGVRSDQDQVDQGGERVIAGQVGGGGDGGGNGGGGSGGREVVVVVEGRKSVSHVETNLASVIAFLQVKVLVSDMPSYMQVHAFRCARRTYDSLEKFSAKHMAYNMKKEFDKVHGPAWHCIVGSSFGSFVTHSTGCFLYFSMEKLYILLFKTKIQKAADS</sequence>
<evidence type="ECO:0000313" key="2">
    <source>
        <dbReference type="Proteomes" id="UP000237000"/>
    </source>
</evidence>
<dbReference type="SUPFAM" id="SSF54648">
    <property type="entry name" value="DLC"/>
    <property type="match status" value="1"/>
</dbReference>
<dbReference type="InterPro" id="IPR037177">
    <property type="entry name" value="DLC_sf"/>
</dbReference>
<protein>
    <submittedName>
        <fullName evidence="1">Dynein light chain</fullName>
    </submittedName>
</protein>
<dbReference type="Pfam" id="PF01221">
    <property type="entry name" value="Dynein_light"/>
    <property type="match status" value="1"/>
</dbReference>